<dbReference type="GO" id="GO:0070939">
    <property type="term" value="C:Dsl1/NZR complex"/>
    <property type="evidence" value="ECO:0007669"/>
    <property type="project" value="InterPro"/>
</dbReference>
<dbReference type="AlphaFoldDB" id="A0AAD7PMB7"/>
<evidence type="ECO:0000313" key="2">
    <source>
        <dbReference type="Proteomes" id="UP001163823"/>
    </source>
</evidence>
<sequence>MVGDLEDAALYVMSRQSRSMFSEKLLTSSISKDAGIKQEKLLHSIKSMNDIEEVLRNVLKSHPRWHCLLNSVDSRVDKIMAALRPQVFADHRALLHSLGWPPKLVTSKMGSGQISGLPNPLVLMQGDKRESYSHSFVALCALQHLQTQRGERQLNLLGWKEFNTQLWAIDELVSPIASRMEYHFSKWADQPEFMFALVYKVTRDFIGGVDDVLQPLIDKARLVSCSAKEAWVSAMVQMLSGYLAKRVFSLLSERYKEKHMKPDVISSWLHLIDLIIAFDKQMQSLVNLDTCFFLAESERFQGLSRGISVLTIFCDRLEWLKVWAKIELKNAWKKLKTELKEEKAWMICNKDRAEFRTDSESVHYLMFTKEDHNAPSIAEFSVKIAWELIERCQTMPVILSRVQFIRSTAGRFIWHFFKILLLRFKTTELHSDNPGDDAIIRVCGVINSARFVESKLQVWSDDVEFLEMKLAEKDFNNTREDDVIDNDFFYGEEIRSLSEMETNWLMDIIVVLLQSIRNTFQGVCAKGSL</sequence>
<proteinExistence type="predicted"/>
<dbReference type="GO" id="GO:0006890">
    <property type="term" value="P:retrograde vesicle-mediated transport, Golgi to endoplasmic reticulum"/>
    <property type="evidence" value="ECO:0007669"/>
    <property type="project" value="InterPro"/>
</dbReference>
<protein>
    <submittedName>
        <fullName evidence="1">RINT1-like protein</fullName>
    </submittedName>
</protein>
<dbReference type="GO" id="GO:0060628">
    <property type="term" value="P:regulation of ER to Golgi vesicle-mediated transport"/>
    <property type="evidence" value="ECO:0007669"/>
    <property type="project" value="TreeGrafter"/>
</dbReference>
<dbReference type="Pfam" id="PF04437">
    <property type="entry name" value="RINT1_TIP1"/>
    <property type="match status" value="1"/>
</dbReference>
<dbReference type="Proteomes" id="UP001163823">
    <property type="component" value="Chromosome 8"/>
</dbReference>
<dbReference type="InterPro" id="IPR007528">
    <property type="entry name" value="RINT1_Tip20"/>
</dbReference>
<dbReference type="PANTHER" id="PTHR13520:SF0">
    <property type="entry name" value="RAD50-INTERACTING PROTEIN 1"/>
    <property type="match status" value="1"/>
</dbReference>
<organism evidence="1 2">
    <name type="scientific">Quillaja saponaria</name>
    <name type="common">Soap bark tree</name>
    <dbReference type="NCBI Taxonomy" id="32244"/>
    <lineage>
        <taxon>Eukaryota</taxon>
        <taxon>Viridiplantae</taxon>
        <taxon>Streptophyta</taxon>
        <taxon>Embryophyta</taxon>
        <taxon>Tracheophyta</taxon>
        <taxon>Spermatophyta</taxon>
        <taxon>Magnoliopsida</taxon>
        <taxon>eudicotyledons</taxon>
        <taxon>Gunneridae</taxon>
        <taxon>Pentapetalae</taxon>
        <taxon>rosids</taxon>
        <taxon>fabids</taxon>
        <taxon>Fabales</taxon>
        <taxon>Quillajaceae</taxon>
        <taxon>Quillaja</taxon>
    </lineage>
</organism>
<dbReference type="EMBL" id="JARAOO010000008">
    <property type="protein sequence ID" value="KAJ7960462.1"/>
    <property type="molecule type" value="Genomic_DNA"/>
</dbReference>
<dbReference type="PANTHER" id="PTHR13520">
    <property type="entry name" value="RAD50-INTERACTING PROTEIN 1 RINT-1"/>
    <property type="match status" value="1"/>
</dbReference>
<accession>A0AAD7PMB7</accession>
<name>A0AAD7PMB7_QUISA</name>
<evidence type="ECO:0000313" key="1">
    <source>
        <dbReference type="EMBL" id="KAJ7960462.1"/>
    </source>
</evidence>
<dbReference type="PROSITE" id="PS51386">
    <property type="entry name" value="RINT1_TIP20"/>
    <property type="match status" value="1"/>
</dbReference>
<dbReference type="GO" id="GO:0006888">
    <property type="term" value="P:endoplasmic reticulum to Golgi vesicle-mediated transport"/>
    <property type="evidence" value="ECO:0007669"/>
    <property type="project" value="InterPro"/>
</dbReference>
<gene>
    <name evidence="1" type="ORF">O6P43_020900</name>
</gene>
<comment type="caution">
    <text evidence="1">The sequence shown here is derived from an EMBL/GenBank/DDBJ whole genome shotgun (WGS) entry which is preliminary data.</text>
</comment>
<reference evidence="1" key="1">
    <citation type="journal article" date="2023" name="Science">
        <title>Elucidation of the pathway for biosynthesis of saponin adjuvants from the soapbark tree.</title>
        <authorList>
            <person name="Reed J."/>
            <person name="Orme A."/>
            <person name="El-Demerdash A."/>
            <person name="Owen C."/>
            <person name="Martin L.B.B."/>
            <person name="Misra R.C."/>
            <person name="Kikuchi S."/>
            <person name="Rejzek M."/>
            <person name="Martin A.C."/>
            <person name="Harkess A."/>
            <person name="Leebens-Mack J."/>
            <person name="Louveau T."/>
            <person name="Stephenson M.J."/>
            <person name="Osbourn A."/>
        </authorList>
    </citation>
    <scope>NUCLEOTIDE SEQUENCE</scope>
    <source>
        <strain evidence="1">S10</strain>
    </source>
</reference>
<keyword evidence="2" id="KW-1185">Reference proteome</keyword>
<dbReference type="KEGG" id="qsa:O6P43_020900"/>